<comment type="caution">
    <text evidence="1">The sequence shown here is derived from an EMBL/GenBank/DDBJ whole genome shotgun (WGS) entry which is preliminary data.</text>
</comment>
<dbReference type="AlphaFoldDB" id="A0A0A2JL90"/>
<accession>A0A0A2JL90</accession>
<proteinExistence type="predicted"/>
<protein>
    <submittedName>
        <fullName evidence="1">Uncharacterized protein</fullName>
    </submittedName>
</protein>
<dbReference type="VEuPathDB" id="FungiDB:PEXP_056510"/>
<evidence type="ECO:0000313" key="1">
    <source>
        <dbReference type="EMBL" id="KGO55596.1"/>
    </source>
</evidence>
<dbReference type="GeneID" id="27677778"/>
<reference evidence="1 2" key="1">
    <citation type="journal article" date="2015" name="Mol. Plant Microbe Interact.">
        <title>Genome, transcriptome, and functional analyses of Penicillium expansum provide new insights into secondary metabolism and pathogenicity.</title>
        <authorList>
            <person name="Ballester A.R."/>
            <person name="Marcet-Houben M."/>
            <person name="Levin E."/>
            <person name="Sela N."/>
            <person name="Selma-Lazaro C."/>
            <person name="Carmona L."/>
            <person name="Wisniewski M."/>
            <person name="Droby S."/>
            <person name="Gonzalez-Candelas L."/>
            <person name="Gabaldon T."/>
        </authorList>
    </citation>
    <scope>NUCLEOTIDE SEQUENCE [LARGE SCALE GENOMIC DNA]</scope>
    <source>
        <strain evidence="1 2">MD-8</strain>
    </source>
</reference>
<dbReference type="EMBL" id="JQFZ01000191">
    <property type="protein sequence ID" value="KGO55596.1"/>
    <property type="molecule type" value="Genomic_DNA"/>
</dbReference>
<keyword evidence="2" id="KW-1185">Reference proteome</keyword>
<dbReference type="Proteomes" id="UP000030143">
    <property type="component" value="Unassembled WGS sequence"/>
</dbReference>
<dbReference type="OrthoDB" id="4368957at2759"/>
<sequence>MSIKSFLGSTLNLCESGDTSSQSQQTEQEISGWQPSYLRRRVLIVFEIIFCGVIAALEALNYVPHIDDGISASIKGRHYLGLADPLPSSLLSRPFGREWNFKSSKEHHGSRWRRSPWRPGNPCSWTMYPRYSWHQ</sequence>
<name>A0A0A2JL90_PENEN</name>
<dbReference type="RefSeq" id="XP_016597689.1">
    <property type="nucleotide sequence ID" value="XM_016742359.1"/>
</dbReference>
<evidence type="ECO:0000313" key="2">
    <source>
        <dbReference type="Proteomes" id="UP000030143"/>
    </source>
</evidence>
<dbReference type="STRING" id="27334.A0A0A2JL90"/>
<dbReference type="HOGENOM" id="CLU_1886464_0_0_1"/>
<dbReference type="PhylomeDB" id="A0A0A2JL90"/>
<organism evidence="1 2">
    <name type="scientific">Penicillium expansum</name>
    <name type="common">Blue mold rot fungus</name>
    <dbReference type="NCBI Taxonomy" id="27334"/>
    <lineage>
        <taxon>Eukaryota</taxon>
        <taxon>Fungi</taxon>
        <taxon>Dikarya</taxon>
        <taxon>Ascomycota</taxon>
        <taxon>Pezizomycotina</taxon>
        <taxon>Eurotiomycetes</taxon>
        <taxon>Eurotiomycetidae</taxon>
        <taxon>Eurotiales</taxon>
        <taxon>Aspergillaceae</taxon>
        <taxon>Penicillium</taxon>
    </lineage>
</organism>
<gene>
    <name evidence="1" type="ORF">PEX2_050840</name>
</gene>